<reference evidence="1 2" key="2">
    <citation type="submission" date="2010-03" db="EMBL/GenBank/DDBJ databases">
        <authorList>
            <person name="Pajon A."/>
        </authorList>
    </citation>
    <scope>NUCLEOTIDE SEQUENCE [LARGE SCALE GENOMIC DNA]</scope>
    <source>
        <strain evidence="1 2">XB1A</strain>
    </source>
</reference>
<gene>
    <name evidence="1" type="ORF">BXY_39010</name>
</gene>
<sequence length="180" mass="20714">MIQYNGITLLRDEDGTPMQVNIDLRVHGTELDAFMRAHGLTAQEQSEMLRSVTGEDISPTYVAGGKVQQHVRYLPEMKRQIQTETDRLFVSPRTRPVSVIRKEFPDLLLHRIVRVLTPIPRTKAATPKAFERYCGRDTFWVRFKMQGMMNVTWCVFFTIHDEGIVLVRHLAGAGENDEDL</sequence>
<accession>D6D340</accession>
<reference evidence="1 2" key="1">
    <citation type="submission" date="2010-03" db="EMBL/GenBank/DDBJ databases">
        <title>The genome sequence of Bacteriodes xylanisolvens XB1A.</title>
        <authorList>
            <consortium name="metaHIT consortium -- http://www.metahit.eu/"/>
            <person name="Pajon A."/>
            <person name="Turner K."/>
            <person name="Parkhill J."/>
            <person name="Bernalier A."/>
        </authorList>
    </citation>
    <scope>NUCLEOTIDE SEQUENCE [LARGE SCALE GENOMIC DNA]</scope>
    <source>
        <strain evidence="1 2">XB1A</strain>
    </source>
</reference>
<dbReference type="Proteomes" id="UP000008795">
    <property type="component" value="Chromosome"/>
</dbReference>
<dbReference type="AlphaFoldDB" id="D6D340"/>
<protein>
    <submittedName>
        <fullName evidence="1">Uncharacterized protein</fullName>
    </submittedName>
</protein>
<dbReference type="EMBL" id="FP929033">
    <property type="protein sequence ID" value="CBK68842.1"/>
    <property type="molecule type" value="Genomic_DNA"/>
</dbReference>
<dbReference type="KEGG" id="bxy:BXY_39010"/>
<dbReference type="PATRIC" id="fig|657309.4.peg.2860"/>
<evidence type="ECO:0000313" key="1">
    <source>
        <dbReference type="EMBL" id="CBK68842.1"/>
    </source>
</evidence>
<dbReference type="eggNOG" id="ENOG5030MUI">
    <property type="taxonomic scope" value="Bacteria"/>
</dbReference>
<dbReference type="HOGENOM" id="CLU_1493390_0_0_10"/>
<proteinExistence type="predicted"/>
<dbReference type="RefSeq" id="WP_009039985.1">
    <property type="nucleotide sequence ID" value="NC_021017.1"/>
</dbReference>
<evidence type="ECO:0000313" key="2">
    <source>
        <dbReference type="Proteomes" id="UP000008795"/>
    </source>
</evidence>
<name>D6D340_9BACE</name>
<organism evidence="1 2">
    <name type="scientific">Bacteroides xylanisolvens XB1A</name>
    <dbReference type="NCBI Taxonomy" id="657309"/>
    <lineage>
        <taxon>Bacteria</taxon>
        <taxon>Pseudomonadati</taxon>
        <taxon>Bacteroidota</taxon>
        <taxon>Bacteroidia</taxon>
        <taxon>Bacteroidales</taxon>
        <taxon>Bacteroidaceae</taxon>
        <taxon>Bacteroides</taxon>
    </lineage>
</organism>